<comment type="caution">
    <text evidence="1">The sequence shown here is derived from an EMBL/GenBank/DDBJ whole genome shotgun (WGS) entry which is preliminary data.</text>
</comment>
<organism evidence="1 2">
    <name type="scientific">Priestia flexa</name>
    <dbReference type="NCBI Taxonomy" id="86664"/>
    <lineage>
        <taxon>Bacteria</taxon>
        <taxon>Bacillati</taxon>
        <taxon>Bacillota</taxon>
        <taxon>Bacilli</taxon>
        <taxon>Bacillales</taxon>
        <taxon>Bacillaceae</taxon>
        <taxon>Priestia</taxon>
    </lineage>
</organism>
<sequence>MPKTIACLHAHHSNIEVIEKMLSSHQAELIHFVEPGFDRQKADAHFKPEFIQSKLANTMSWISSCHVDAILVTCTFFTAHLPLNDLSVPIIKIDELLFTQLKAEKNPVILAFTNPQTVDGTMQALAKFDSSIEAKSHLIPNTFHLIMNGEKQEYLDVVSQGLAELTKAYPDHRVYAAQLSMVDAAVVAREVDGVEVRHYGELVGKGLTE</sequence>
<accession>A0A8I1MG53</accession>
<dbReference type="AlphaFoldDB" id="A0A8I1MG53"/>
<evidence type="ECO:0008006" key="3">
    <source>
        <dbReference type="Google" id="ProtNLM"/>
    </source>
</evidence>
<dbReference type="EMBL" id="JAEMWV010000005">
    <property type="protein sequence ID" value="MBN8252129.1"/>
    <property type="molecule type" value="Genomic_DNA"/>
</dbReference>
<proteinExistence type="predicted"/>
<reference evidence="1" key="1">
    <citation type="submission" date="2020-12" db="EMBL/GenBank/DDBJ databases">
        <title>PHA producing bacteria isolated from mangrove.</title>
        <authorList>
            <person name="Zheng W."/>
            <person name="Yu S."/>
            <person name="Huang Y."/>
        </authorList>
    </citation>
    <scope>NUCLEOTIDE SEQUENCE</scope>
    <source>
        <strain evidence="1">GN22-4</strain>
    </source>
</reference>
<evidence type="ECO:0000313" key="1">
    <source>
        <dbReference type="EMBL" id="MBN8252129.1"/>
    </source>
</evidence>
<name>A0A8I1MG53_9BACI</name>
<dbReference type="RefSeq" id="WP_206782643.1">
    <property type="nucleotide sequence ID" value="NZ_JAEMWV010000005.1"/>
</dbReference>
<evidence type="ECO:0000313" key="2">
    <source>
        <dbReference type="Proteomes" id="UP000664578"/>
    </source>
</evidence>
<dbReference type="Proteomes" id="UP000664578">
    <property type="component" value="Unassembled WGS sequence"/>
</dbReference>
<gene>
    <name evidence="1" type="ORF">JF537_11140</name>
</gene>
<protein>
    <recommendedName>
        <fullName evidence="3">Asp/Glu racemase</fullName>
    </recommendedName>
</protein>